<dbReference type="InterPro" id="IPR000716">
    <property type="entry name" value="Thyroglobulin_1"/>
</dbReference>
<keyword evidence="7" id="KW-1185">Reference proteome</keyword>
<dbReference type="GO" id="GO:0016020">
    <property type="term" value="C:membrane"/>
    <property type="evidence" value="ECO:0007669"/>
    <property type="project" value="InterPro"/>
</dbReference>
<evidence type="ECO:0000256" key="4">
    <source>
        <dbReference type="SAM" id="SignalP"/>
    </source>
</evidence>
<evidence type="ECO:0000313" key="7">
    <source>
        <dbReference type="Proteomes" id="UP000516260"/>
    </source>
</evidence>
<dbReference type="Gene3D" id="4.10.800.10">
    <property type="entry name" value="Thyroglobulin type-1"/>
    <property type="match status" value="1"/>
</dbReference>
<keyword evidence="3" id="KW-0812">Transmembrane</keyword>
<dbReference type="PANTHER" id="PTHR14168:SF4">
    <property type="entry name" value="EPITHELIAL CELL ADHESION MOLECULE PRECURSOR"/>
    <property type="match status" value="1"/>
</dbReference>
<evidence type="ECO:0000259" key="5">
    <source>
        <dbReference type="PROSITE" id="PS51162"/>
    </source>
</evidence>
<organism evidence="6 7">
    <name type="scientific">Takifugu bimaculatus</name>
    <dbReference type="NCBI Taxonomy" id="433685"/>
    <lineage>
        <taxon>Eukaryota</taxon>
        <taxon>Metazoa</taxon>
        <taxon>Chordata</taxon>
        <taxon>Craniata</taxon>
        <taxon>Vertebrata</taxon>
        <taxon>Euteleostomi</taxon>
        <taxon>Actinopterygii</taxon>
        <taxon>Neopterygii</taxon>
        <taxon>Teleostei</taxon>
        <taxon>Neoteleostei</taxon>
        <taxon>Acanthomorphata</taxon>
        <taxon>Eupercaria</taxon>
        <taxon>Tetraodontiformes</taxon>
        <taxon>Tetradontoidea</taxon>
        <taxon>Tetraodontidae</taxon>
        <taxon>Takifugu</taxon>
    </lineage>
</organism>
<feature type="chain" id="PRO_5021311922" description="Thyroglobulin type-1 domain-containing protein" evidence="4">
    <location>
        <begin position="19"/>
        <end position="307"/>
    </location>
</feature>
<name>A0A4Z2C6C8_9TELE</name>
<dbReference type="PANTHER" id="PTHR14168">
    <property type="entry name" value="TUMOR-ASSOCIATED CALCIUM SIGNAL TRANSDUCER"/>
    <property type="match status" value="1"/>
</dbReference>
<evidence type="ECO:0000313" key="6">
    <source>
        <dbReference type="EMBL" id="TNM99762.1"/>
    </source>
</evidence>
<dbReference type="AlphaFoldDB" id="A0A4Z2C6C8"/>
<dbReference type="EMBL" id="SWLE01000005">
    <property type="protein sequence ID" value="TNM99762.1"/>
    <property type="molecule type" value="Genomic_DNA"/>
</dbReference>
<proteinExistence type="predicted"/>
<feature type="domain" description="Thyroglobulin type-1" evidence="5">
    <location>
        <begin position="56"/>
        <end position="135"/>
    </location>
</feature>
<keyword evidence="3" id="KW-0472">Membrane</keyword>
<keyword evidence="4" id="KW-0732">Signal</keyword>
<keyword evidence="1" id="KW-1015">Disulfide bond</keyword>
<dbReference type="InterPro" id="IPR036857">
    <property type="entry name" value="Thyroglobulin_1_sf"/>
</dbReference>
<evidence type="ECO:0000256" key="3">
    <source>
        <dbReference type="SAM" id="Phobius"/>
    </source>
</evidence>
<dbReference type="SUPFAM" id="SSF57610">
    <property type="entry name" value="Thyroglobulin type-1 domain"/>
    <property type="match status" value="1"/>
</dbReference>
<feature type="signal peptide" evidence="4">
    <location>
        <begin position="1"/>
        <end position="18"/>
    </location>
</feature>
<protein>
    <recommendedName>
        <fullName evidence="5">Thyroglobulin type-1 domain-containing protein</fullName>
    </recommendedName>
</protein>
<dbReference type="Proteomes" id="UP000516260">
    <property type="component" value="Chromosome 13"/>
</dbReference>
<accession>A0A4Z2C6C8</accession>
<dbReference type="PROSITE" id="PS51257">
    <property type="entry name" value="PROKAR_LIPOPROTEIN"/>
    <property type="match status" value="1"/>
</dbReference>
<dbReference type="Pfam" id="PF21283">
    <property type="entry name" value="EPCAM-Trop-2_C"/>
    <property type="match status" value="1"/>
</dbReference>
<evidence type="ECO:0000256" key="1">
    <source>
        <dbReference type="ARBA" id="ARBA00023157"/>
    </source>
</evidence>
<comment type="caution">
    <text evidence="2">Lacks conserved residue(s) required for the propagation of feature annotation.</text>
</comment>
<evidence type="ECO:0000256" key="2">
    <source>
        <dbReference type="PROSITE-ProRule" id="PRU00500"/>
    </source>
</evidence>
<gene>
    <name evidence="6" type="ORF">fugu_012795</name>
</gene>
<dbReference type="InterPro" id="IPR049420">
    <property type="entry name" value="EPCAM-Trop-2_C"/>
</dbReference>
<dbReference type="PROSITE" id="PS00484">
    <property type="entry name" value="THYROGLOBULIN_1_1"/>
    <property type="match status" value="1"/>
</dbReference>
<comment type="caution">
    <text evidence="6">The sequence shown here is derived from an EMBL/GenBank/DDBJ whole genome shotgun (WGS) entry which is preliminary data.</text>
</comment>
<reference evidence="6 7" key="1">
    <citation type="submission" date="2019-04" db="EMBL/GenBank/DDBJ databases">
        <title>The sequence and de novo assembly of Takifugu bimaculatus genome using PacBio and Hi-C technologies.</title>
        <authorList>
            <person name="Xu P."/>
            <person name="Liu B."/>
            <person name="Zhou Z."/>
        </authorList>
    </citation>
    <scope>NUCLEOTIDE SEQUENCE [LARGE SCALE GENOMIC DNA]</scope>
    <source>
        <strain evidence="6">TB-2018</strain>
        <tissue evidence="6">Muscle</tissue>
    </source>
</reference>
<dbReference type="PROSITE" id="PS51162">
    <property type="entry name" value="THYROGLOBULIN_1_2"/>
    <property type="match status" value="1"/>
</dbReference>
<feature type="transmembrane region" description="Helical" evidence="3">
    <location>
        <begin position="266"/>
        <end position="288"/>
    </location>
</feature>
<dbReference type="CDD" id="cd00191">
    <property type="entry name" value="TY"/>
    <property type="match status" value="1"/>
</dbReference>
<keyword evidence="3" id="KW-1133">Transmembrane helix</keyword>
<dbReference type="Pfam" id="PF00086">
    <property type="entry name" value="Thyroglobulin_1"/>
    <property type="match status" value="1"/>
</dbReference>
<dbReference type="InterPro" id="IPR043406">
    <property type="entry name" value="EPCAM/Trop-2"/>
</dbReference>
<sequence length="307" mass="35014">MKMWILLVLASFALGASAQSCSCETMKWATCDGNPCSCFVLVGDGVKQTLDCDKLIPKCFLMKAELYRARKNLDTRIIGGKPVETAFVDNDGIYDPDCENDGKFRAKQCNNTDECWCVNSAGVRRTDKGDKDLKCEKLVETHFVRLQLTHKQRKTRDKFLPRRSAIAEAINKRYKNFNKDLVKEVQYDPDARMIVVDVKKEIGDRTVDLTQMAYYMEKDVKVLPLFRNQDKFKPNVGGQSLDMENILVYYVDEEAPTFTMKNLSGGIIAVIVVVVLAVVIGLVLLFFLNKRGKKRYNKTQQREMEAM</sequence>
<dbReference type="SMART" id="SM00211">
    <property type="entry name" value="TY"/>
    <property type="match status" value="1"/>
</dbReference>